<gene>
    <name evidence="1" type="ORF">JZ751_005661</name>
</gene>
<name>A0A8T2N3T9_9TELE</name>
<dbReference type="AlphaFoldDB" id="A0A8T2N3T9"/>
<evidence type="ECO:0000313" key="1">
    <source>
        <dbReference type="EMBL" id="KAG9335099.1"/>
    </source>
</evidence>
<dbReference type="Proteomes" id="UP000824540">
    <property type="component" value="Unassembled WGS sequence"/>
</dbReference>
<organism evidence="1 2">
    <name type="scientific">Albula glossodonta</name>
    <name type="common">roundjaw bonefish</name>
    <dbReference type="NCBI Taxonomy" id="121402"/>
    <lineage>
        <taxon>Eukaryota</taxon>
        <taxon>Metazoa</taxon>
        <taxon>Chordata</taxon>
        <taxon>Craniata</taxon>
        <taxon>Vertebrata</taxon>
        <taxon>Euteleostomi</taxon>
        <taxon>Actinopterygii</taxon>
        <taxon>Neopterygii</taxon>
        <taxon>Teleostei</taxon>
        <taxon>Albuliformes</taxon>
        <taxon>Albulidae</taxon>
        <taxon>Albula</taxon>
    </lineage>
</organism>
<comment type="caution">
    <text evidence="1">The sequence shown here is derived from an EMBL/GenBank/DDBJ whole genome shotgun (WGS) entry which is preliminary data.</text>
</comment>
<reference evidence="1" key="1">
    <citation type="thesis" date="2021" institute="BYU ScholarsArchive" country="Provo, UT, USA">
        <title>Applications of and Algorithms for Genome Assembly and Genomic Analyses with an Emphasis on Marine Teleosts.</title>
        <authorList>
            <person name="Pickett B.D."/>
        </authorList>
    </citation>
    <scope>NUCLEOTIDE SEQUENCE</scope>
    <source>
        <strain evidence="1">HI-2016</strain>
    </source>
</reference>
<sequence>MFIDLLPRTKFDYSYYGPSPSPLKTRKRRNACERAQQLPQRQSYSTAELFHTPASPWDLLSVSLATWAHFFFFLHHIAGAEGTPIGSGGYVAQGLGVATISAVTAVSLVMVSTGLWNSSPPPPPPPPTPPQT</sequence>
<accession>A0A8T2N3T9</accession>
<protein>
    <submittedName>
        <fullName evidence="1">Uncharacterized protein</fullName>
    </submittedName>
</protein>
<dbReference type="EMBL" id="JAFBMS010000129">
    <property type="protein sequence ID" value="KAG9335099.1"/>
    <property type="molecule type" value="Genomic_DNA"/>
</dbReference>
<evidence type="ECO:0000313" key="2">
    <source>
        <dbReference type="Proteomes" id="UP000824540"/>
    </source>
</evidence>
<keyword evidence="2" id="KW-1185">Reference proteome</keyword>
<proteinExistence type="predicted"/>